<evidence type="ECO:0000313" key="1">
    <source>
        <dbReference type="EMBL" id="SHF09111.1"/>
    </source>
</evidence>
<dbReference type="RefSeq" id="WP_083571253.1">
    <property type="nucleotide sequence ID" value="NZ_FQUH01000005.1"/>
</dbReference>
<evidence type="ECO:0000313" key="2">
    <source>
        <dbReference type="Proteomes" id="UP000184159"/>
    </source>
</evidence>
<reference evidence="2" key="1">
    <citation type="submission" date="2016-11" db="EMBL/GenBank/DDBJ databases">
        <authorList>
            <person name="Varghese N."/>
            <person name="Submissions S."/>
        </authorList>
    </citation>
    <scope>NUCLEOTIDE SEQUENCE [LARGE SCALE GENOMIC DNA]</scope>
    <source>
        <strain evidence="2">DSM 21264</strain>
    </source>
</reference>
<proteinExistence type="predicted"/>
<organism evidence="1 2">
    <name type="scientific">Vibrio gazogenes DSM 21264 = NBRC 103151</name>
    <dbReference type="NCBI Taxonomy" id="1123492"/>
    <lineage>
        <taxon>Bacteria</taxon>
        <taxon>Pseudomonadati</taxon>
        <taxon>Pseudomonadota</taxon>
        <taxon>Gammaproteobacteria</taxon>
        <taxon>Vibrionales</taxon>
        <taxon>Vibrionaceae</taxon>
        <taxon>Vibrio</taxon>
    </lineage>
</organism>
<sequence>MGSSLNRQSRHKPSFLPVPQHVIGNVEINARQWFRLLIEHETAYPYMENIWQDLHEAFSEIDKLKQNNDVSNWLDKFNLALYLDSNDESPFTVQQIDFVFKQYSPLFKVIGSWLCGITSIPYVWKEDSAYLLKQHIQMMGSGNYQHSITRAFESSALRMDVKIPEECNFYFFNDDTISGYSFVLPAYLMKVAMFPSFFYEETLGVNLAMVHYLEKLSHLSILCNNLLNGLEIAPLLKNALSAIESYLDQQTDRDTHRIWNGYERTIQLIDSFEQNLRVDLYDNTYFNNDAQMIRLLNKIGRYGYGYHKRGSLQGCPIDCFLNPESFNPEQLLDALKDSKYIRKGQQDRSALVHMFTNVNGAMYGICTEDDIQIIRKWISGLNQNEEIPEKRHNVGSISNLNGVSQLRGINPSVLEQARLDTYGKYAHISLQDLYVQLLQVEQNPDILPIAFNYAQKWLKSHQNAQVVQESIPFSVYHHADLSLWFENQHRKQVDSYRPLTEEPEESRDEVIEDAIRLAPLTLIDGAWLRLVSIPSLISTHIGYLHYKTLIDELGQGDTHVHHGNVYRKLLDSMGVKVPSLDNLNTTSLKLFDDDDFLVPVYWLSISLFPKYFFPEILGLNLAMELSGVGGEYRRSSDVLRYYGFDSLFTDLHNTVDNVVTGHSAWALEAIKEYLDDIFQKGGEAERQKHWERIWLGYCSLNIPKKLSFMQKAHYSIKRFFYSTNS</sequence>
<accession>A0A1M4YTK7</accession>
<dbReference type="AlphaFoldDB" id="A0A1M4YTK7"/>
<dbReference type="EMBL" id="FQUH01000005">
    <property type="protein sequence ID" value="SHF09111.1"/>
    <property type="molecule type" value="Genomic_DNA"/>
</dbReference>
<dbReference type="Pfam" id="PF14518">
    <property type="entry name" value="Haem_oxygenas_2"/>
    <property type="match status" value="1"/>
</dbReference>
<gene>
    <name evidence="1" type="ORF">SAMN02745781_01438</name>
</gene>
<name>A0A1M4YTK7_VIBGA</name>
<protein>
    <submittedName>
        <fullName evidence="1">Iron-containing redox enzyme</fullName>
    </submittedName>
</protein>
<dbReference type="SMART" id="SM01236">
    <property type="entry name" value="Haem_oxygenase_2"/>
    <property type="match status" value="1"/>
</dbReference>
<keyword evidence="2" id="KW-1185">Reference proteome</keyword>
<dbReference type="Proteomes" id="UP000184159">
    <property type="component" value="Unassembled WGS sequence"/>
</dbReference>